<gene>
    <name evidence="12" type="primary">YNG1</name>
    <name evidence="12" type="ORF">TCON_0776</name>
</gene>
<dbReference type="SUPFAM" id="SSF57903">
    <property type="entry name" value="FYVE/PHD zinc finger"/>
    <property type="match status" value="1"/>
</dbReference>
<keyword evidence="9" id="KW-0539">Nucleus</keyword>
<keyword evidence="3" id="KW-0341">Growth regulation</keyword>
<comment type="subcellular location">
    <subcellularLocation>
        <location evidence="1">Nucleus</location>
    </subcellularLocation>
</comment>
<name>A0ABQ7I0T3_9MICR</name>
<evidence type="ECO:0000256" key="6">
    <source>
        <dbReference type="ARBA" id="ARBA00022833"/>
    </source>
</evidence>
<evidence type="ECO:0000313" key="12">
    <source>
        <dbReference type="EMBL" id="KAF7684018.1"/>
    </source>
</evidence>
<dbReference type="PANTHER" id="PTHR10333">
    <property type="entry name" value="INHIBITOR OF GROWTH PROTEIN"/>
    <property type="match status" value="1"/>
</dbReference>
<dbReference type="CDD" id="cd15587">
    <property type="entry name" value="PHD_Yng1p_like"/>
    <property type="match status" value="1"/>
</dbReference>
<evidence type="ECO:0000256" key="4">
    <source>
        <dbReference type="ARBA" id="ARBA00022723"/>
    </source>
</evidence>
<evidence type="ECO:0000256" key="3">
    <source>
        <dbReference type="ARBA" id="ARBA00022604"/>
    </source>
</evidence>
<evidence type="ECO:0000256" key="8">
    <source>
        <dbReference type="ARBA" id="ARBA00023163"/>
    </source>
</evidence>
<dbReference type="Gene3D" id="3.30.40.10">
    <property type="entry name" value="Zinc/RING finger domain, C3HC4 (zinc finger)"/>
    <property type="match status" value="1"/>
</dbReference>
<keyword evidence="5 10" id="KW-0863">Zinc-finger</keyword>
<keyword evidence="8" id="KW-0804">Transcription</keyword>
<evidence type="ECO:0000256" key="10">
    <source>
        <dbReference type="PROSITE-ProRule" id="PRU00146"/>
    </source>
</evidence>
<proteinExistence type="inferred from homology"/>
<organism evidence="12 13">
    <name type="scientific">Astathelohania contejeani</name>
    <dbReference type="NCBI Taxonomy" id="164912"/>
    <lineage>
        <taxon>Eukaryota</taxon>
        <taxon>Fungi</taxon>
        <taxon>Fungi incertae sedis</taxon>
        <taxon>Microsporidia</taxon>
        <taxon>Astathelohaniidae</taxon>
        <taxon>Astathelohania</taxon>
    </lineage>
</organism>
<dbReference type="InterPro" id="IPR013083">
    <property type="entry name" value="Znf_RING/FYVE/PHD"/>
</dbReference>
<dbReference type="InterPro" id="IPR019786">
    <property type="entry name" value="Zinc_finger_PHD-type_CS"/>
</dbReference>
<keyword evidence="7" id="KW-0805">Transcription regulation</keyword>
<dbReference type="InterPro" id="IPR011011">
    <property type="entry name" value="Znf_FYVE_PHD"/>
</dbReference>
<evidence type="ECO:0000256" key="9">
    <source>
        <dbReference type="ARBA" id="ARBA00023242"/>
    </source>
</evidence>
<dbReference type="InterPro" id="IPR001965">
    <property type="entry name" value="Znf_PHD"/>
</dbReference>
<dbReference type="PROSITE" id="PS50016">
    <property type="entry name" value="ZF_PHD_2"/>
    <property type="match status" value="1"/>
</dbReference>
<dbReference type="Pfam" id="PF23011">
    <property type="entry name" value="PHD-1st_NSD"/>
    <property type="match status" value="1"/>
</dbReference>
<protein>
    <submittedName>
        <fullName evidence="12">Protein YNG1</fullName>
    </submittedName>
</protein>
<dbReference type="InterPro" id="IPR019787">
    <property type="entry name" value="Znf_PHD-finger"/>
</dbReference>
<comment type="caution">
    <text evidence="12">The sequence shown here is derived from an EMBL/GenBank/DDBJ whole genome shotgun (WGS) entry which is preliminary data.</text>
</comment>
<evidence type="ECO:0000256" key="7">
    <source>
        <dbReference type="ARBA" id="ARBA00023015"/>
    </source>
</evidence>
<keyword evidence="6" id="KW-0862">Zinc</keyword>
<evidence type="ECO:0000256" key="1">
    <source>
        <dbReference type="ARBA" id="ARBA00004123"/>
    </source>
</evidence>
<evidence type="ECO:0000313" key="13">
    <source>
        <dbReference type="Proteomes" id="UP001516464"/>
    </source>
</evidence>
<dbReference type="SMART" id="SM00249">
    <property type="entry name" value="PHD"/>
    <property type="match status" value="1"/>
</dbReference>
<evidence type="ECO:0000256" key="5">
    <source>
        <dbReference type="ARBA" id="ARBA00022771"/>
    </source>
</evidence>
<keyword evidence="4" id="KW-0479">Metal-binding</keyword>
<reference evidence="12 13" key="1">
    <citation type="submission" date="2019-01" db="EMBL/GenBank/DDBJ databases">
        <title>Genomes sequencing and comparative genomics of infectious freshwater microsporidia, Cucumispora dikerogammari and Thelohania contejeani.</title>
        <authorList>
            <person name="Cormier A."/>
            <person name="Giraud I."/>
            <person name="Wattier R."/>
            <person name="Teixeira M."/>
            <person name="Grandjean F."/>
            <person name="Rigaud T."/>
            <person name="Cordaux R."/>
        </authorList>
    </citation>
    <scope>NUCLEOTIDE SEQUENCE [LARGE SCALE GENOMIC DNA]</scope>
    <source>
        <strain evidence="12">T1</strain>
        <tissue evidence="12">Spores</tissue>
    </source>
</reference>
<feature type="domain" description="PHD-type" evidence="11">
    <location>
        <begin position="124"/>
        <end position="173"/>
    </location>
</feature>
<keyword evidence="13" id="KW-1185">Reference proteome</keyword>
<dbReference type="InterPro" id="IPR059153">
    <property type="entry name" value="NSD_PHD-1st"/>
</dbReference>
<accession>A0ABQ7I0T3</accession>
<dbReference type="InterPro" id="IPR028651">
    <property type="entry name" value="ING_fam"/>
</dbReference>
<dbReference type="Proteomes" id="UP001516464">
    <property type="component" value="Unassembled WGS sequence"/>
</dbReference>
<sequence length="175" mass="19512">MLFKSSIESLEETPQKVQKTLSTLTELASTNSHHYATIHSESQSSTPSLAALNSALLRLYENEKKAEAVVSNTLAYVQQQLRQIDDEREKFQEMAASAALATKAARISHLLGLSHIRESDEGDAVYCYCRKPSKGNMIACDDPACDIEWFHYGCVGLTSMPSGKWYCKNCKEKNK</sequence>
<comment type="similarity">
    <text evidence="2">Belongs to the ING family.</text>
</comment>
<evidence type="ECO:0000256" key="2">
    <source>
        <dbReference type="ARBA" id="ARBA00010210"/>
    </source>
</evidence>
<dbReference type="EMBL" id="SBIQ01000033">
    <property type="protein sequence ID" value="KAF7684018.1"/>
    <property type="molecule type" value="Genomic_DNA"/>
</dbReference>
<evidence type="ECO:0000259" key="11">
    <source>
        <dbReference type="PROSITE" id="PS50016"/>
    </source>
</evidence>
<dbReference type="PROSITE" id="PS01359">
    <property type="entry name" value="ZF_PHD_1"/>
    <property type="match status" value="1"/>
</dbReference>
<dbReference type="PANTHER" id="PTHR10333:SF103">
    <property type="entry name" value="INHIBITOR OF GROWTH PROTEIN 3"/>
    <property type="match status" value="1"/>
</dbReference>